<evidence type="ECO:0000313" key="1">
    <source>
        <dbReference type="Proteomes" id="UP001732780"/>
    </source>
</evidence>
<organism evidence="1 2">
    <name type="scientific">Camelus bactrianus</name>
    <name type="common">Bactrian camel</name>
    <dbReference type="NCBI Taxonomy" id="9837"/>
    <lineage>
        <taxon>Eukaryota</taxon>
        <taxon>Metazoa</taxon>
        <taxon>Chordata</taxon>
        <taxon>Craniata</taxon>
        <taxon>Vertebrata</taxon>
        <taxon>Euteleostomi</taxon>
        <taxon>Mammalia</taxon>
        <taxon>Eutheria</taxon>
        <taxon>Laurasiatheria</taxon>
        <taxon>Artiodactyla</taxon>
        <taxon>Tylopoda</taxon>
        <taxon>Camelidae</taxon>
        <taxon>Camelus</taxon>
    </lineage>
</organism>
<reference evidence="2" key="1">
    <citation type="submission" date="2025-08" db="UniProtKB">
        <authorList>
            <consortium name="RefSeq"/>
        </authorList>
    </citation>
    <scope>IDENTIFICATION</scope>
    <source>
        <tissue evidence="2">Blood</tissue>
    </source>
</reference>
<gene>
    <name evidence="2" type="primary">LOC123612213</name>
</gene>
<accession>A0AC58P7R0</accession>
<keyword evidence="1" id="KW-1185">Reference proteome</keyword>
<sequence length="366" mass="38447">MASSPCWHVLRRRLGSLPLQITVECPRGGPHTRVPSRFQTPSSHQVIPAWPLTGRGTGPHPPHLCPGSLPPPVRPGGLGWLARSFPACRTRGLGEAGGAVVLGFLLTGLPARAAASAGAGPHGVGGGAWQSWEKLQGPVSGCESSQHVRTDVCGVAAAGQEPCLWDRLSSLSPSGRRRKALRLFTRLPIVSHSLAGQWVCGRIGFLGISASSCSVLEFTVERLALPAPPARQGFLAVILGKLRLLPIYGGELVGPWSNLASRVGEGAGARKQVLVSPQLLTCCGTPRHPALLWAQFSRPECGRWTGHPLGALLALICTPEREPSSALPTHPLLSPLKTGSLCSAAPESPSAWPPRFPDGHGPPDPY</sequence>
<protein>
    <submittedName>
        <fullName evidence="2">Uncharacterized protein LOC123612213</fullName>
    </submittedName>
</protein>
<dbReference type="Proteomes" id="UP001732780">
    <property type="component" value="Chromosome 21"/>
</dbReference>
<dbReference type="RefSeq" id="XP_074206068.1">
    <property type="nucleotide sequence ID" value="XM_074349967.1"/>
</dbReference>
<evidence type="ECO:0000313" key="2">
    <source>
        <dbReference type="RefSeq" id="XP_074206068.1"/>
    </source>
</evidence>
<proteinExistence type="predicted"/>
<name>A0AC58P7R0_CAMBA</name>